<feature type="compositionally biased region" description="Basic and acidic residues" evidence="5">
    <location>
        <begin position="1261"/>
        <end position="1278"/>
    </location>
</feature>
<evidence type="ECO:0000259" key="6">
    <source>
        <dbReference type="PROSITE" id="PS51700"/>
    </source>
</evidence>
<dbReference type="InterPro" id="IPR005314">
    <property type="entry name" value="Peptidase_C50"/>
</dbReference>
<dbReference type="GO" id="GO:0072686">
    <property type="term" value="C:mitotic spindle"/>
    <property type="evidence" value="ECO:0007669"/>
    <property type="project" value="TreeGrafter"/>
</dbReference>
<proteinExistence type="predicted"/>
<protein>
    <recommendedName>
        <fullName evidence="2">separase</fullName>
        <ecNumber evidence="2">3.4.22.49</ecNumber>
    </recommendedName>
</protein>
<evidence type="ECO:0000256" key="5">
    <source>
        <dbReference type="SAM" id="MobiDB-lite"/>
    </source>
</evidence>
<dbReference type="GO" id="GO:0005634">
    <property type="term" value="C:nucleus"/>
    <property type="evidence" value="ECO:0007669"/>
    <property type="project" value="InterPro"/>
</dbReference>
<reference evidence="7" key="2">
    <citation type="submission" date="2015-02" db="UniProtKB">
        <authorList>
            <consortium name="EnsemblMetazoa"/>
        </authorList>
    </citation>
    <scope>IDENTIFICATION</scope>
</reference>
<dbReference type="Proteomes" id="UP000014500">
    <property type="component" value="Unassembled WGS sequence"/>
</dbReference>
<dbReference type="GO" id="GO:0004197">
    <property type="term" value="F:cysteine-type endopeptidase activity"/>
    <property type="evidence" value="ECO:0007669"/>
    <property type="project" value="InterPro"/>
</dbReference>
<dbReference type="GO" id="GO:0051307">
    <property type="term" value="P:meiotic chromosome separation"/>
    <property type="evidence" value="ECO:0007669"/>
    <property type="project" value="TreeGrafter"/>
</dbReference>
<feature type="region of interest" description="Disordered" evidence="5">
    <location>
        <begin position="1337"/>
        <end position="1360"/>
    </location>
</feature>
<evidence type="ECO:0000256" key="1">
    <source>
        <dbReference type="ARBA" id="ARBA00000451"/>
    </source>
</evidence>
<comment type="catalytic activity">
    <reaction evidence="1">
        <text>All bonds known to be hydrolyzed by this endopeptidase have arginine in P1 and an acidic residue in P4. P6 is often occupied by an acidic residue or by a hydroxy-amino-acid residue, the phosphorylation of which enhances cleavage.</text>
        <dbReference type="EC" id="3.4.22.49"/>
    </reaction>
</comment>
<dbReference type="GO" id="GO:0006508">
    <property type="term" value="P:proteolysis"/>
    <property type="evidence" value="ECO:0007669"/>
    <property type="project" value="InterPro"/>
</dbReference>
<dbReference type="eggNOG" id="KOG1849">
    <property type="taxonomic scope" value="Eukaryota"/>
</dbReference>
<evidence type="ECO:0000256" key="3">
    <source>
        <dbReference type="ARBA" id="ARBA00022801"/>
    </source>
</evidence>
<reference evidence="8" key="1">
    <citation type="submission" date="2011-05" db="EMBL/GenBank/DDBJ databases">
        <authorList>
            <person name="Richards S.R."/>
            <person name="Qu J."/>
            <person name="Jiang H."/>
            <person name="Jhangiani S.N."/>
            <person name="Agravi P."/>
            <person name="Goodspeed R."/>
            <person name="Gross S."/>
            <person name="Mandapat C."/>
            <person name="Jackson L."/>
            <person name="Mathew T."/>
            <person name="Pu L."/>
            <person name="Thornton R."/>
            <person name="Saada N."/>
            <person name="Wilczek-Boney K.B."/>
            <person name="Lee S."/>
            <person name="Kovar C."/>
            <person name="Wu Y."/>
            <person name="Scherer S.E."/>
            <person name="Worley K.C."/>
            <person name="Muzny D.M."/>
            <person name="Gibbs R."/>
        </authorList>
    </citation>
    <scope>NUCLEOTIDE SEQUENCE</scope>
    <source>
        <strain evidence="8">Brora</strain>
    </source>
</reference>
<dbReference type="PANTHER" id="PTHR12792:SF0">
    <property type="entry name" value="SEPARIN"/>
    <property type="match status" value="1"/>
</dbReference>
<keyword evidence="3" id="KW-0378">Hydrolase</keyword>
<dbReference type="PhylomeDB" id="T1IUX7"/>
<dbReference type="GO" id="GO:0005737">
    <property type="term" value="C:cytoplasm"/>
    <property type="evidence" value="ECO:0007669"/>
    <property type="project" value="TreeGrafter"/>
</dbReference>
<feature type="region of interest" description="Disordered" evidence="5">
    <location>
        <begin position="1253"/>
        <end position="1294"/>
    </location>
</feature>
<evidence type="ECO:0000256" key="2">
    <source>
        <dbReference type="ARBA" id="ARBA00012489"/>
    </source>
</evidence>
<dbReference type="EMBL" id="JH431567">
    <property type="status" value="NOT_ANNOTATED_CDS"/>
    <property type="molecule type" value="Genomic_DNA"/>
</dbReference>
<evidence type="ECO:0000313" key="7">
    <source>
        <dbReference type="EnsemblMetazoa" id="SMAR004961-PA"/>
    </source>
</evidence>
<dbReference type="InterPro" id="IPR030397">
    <property type="entry name" value="SEPARIN_core_dom"/>
</dbReference>
<organism evidence="7 8">
    <name type="scientific">Strigamia maritima</name>
    <name type="common">European centipede</name>
    <name type="synonym">Geophilus maritimus</name>
    <dbReference type="NCBI Taxonomy" id="126957"/>
    <lineage>
        <taxon>Eukaryota</taxon>
        <taxon>Metazoa</taxon>
        <taxon>Ecdysozoa</taxon>
        <taxon>Arthropoda</taxon>
        <taxon>Myriapoda</taxon>
        <taxon>Chilopoda</taxon>
        <taxon>Pleurostigmophora</taxon>
        <taxon>Geophilomorpha</taxon>
        <taxon>Linotaeniidae</taxon>
        <taxon>Strigamia</taxon>
    </lineage>
</organism>
<dbReference type="GO" id="GO:0005813">
    <property type="term" value="C:centrosome"/>
    <property type="evidence" value="ECO:0007669"/>
    <property type="project" value="TreeGrafter"/>
</dbReference>
<accession>T1IUX7</accession>
<keyword evidence="8" id="KW-1185">Reference proteome</keyword>
<dbReference type="Pfam" id="PF03568">
    <property type="entry name" value="Separin_C"/>
    <property type="match status" value="1"/>
</dbReference>
<dbReference type="HOGENOM" id="CLU_233389_0_0_1"/>
<dbReference type="EnsemblMetazoa" id="SMAR004961-RA">
    <property type="protein sequence ID" value="SMAR004961-PA"/>
    <property type="gene ID" value="SMAR004961"/>
</dbReference>
<dbReference type="STRING" id="126957.T1IUX7"/>
<feature type="domain" description="Peptidase C50" evidence="6">
    <location>
        <begin position="1855"/>
        <end position="1950"/>
    </location>
</feature>
<name>T1IUX7_STRMM</name>
<dbReference type="PROSITE" id="PS51700">
    <property type="entry name" value="SEPARIN"/>
    <property type="match status" value="1"/>
</dbReference>
<evidence type="ECO:0000313" key="8">
    <source>
        <dbReference type="Proteomes" id="UP000014500"/>
    </source>
</evidence>
<evidence type="ECO:0000256" key="4">
    <source>
        <dbReference type="ARBA" id="ARBA00022829"/>
    </source>
</evidence>
<dbReference type="OMA" id="RHINVGY"/>
<keyword evidence="4" id="KW-0159">Chromosome partition</keyword>
<dbReference type="PANTHER" id="PTHR12792">
    <property type="entry name" value="EXTRA SPINDLE POLES 1-RELATED"/>
    <property type="match status" value="1"/>
</dbReference>
<sequence>MEPQILNGFKKSTIGNGKTFELIKDHLNLNLPEEWLKVKFIATILKECCYYLKSISSELSAAQLSELSNIVDECFKNINQHGDLTFKIEKCLFYIMSDLIKFNHNAECLKVARHTIGQFKREIGANKLNVTPDLELIVKNCYLLLWNHGVKLSQEHNFEECSLYFLYALECLSYVTPTINDIIYRAIKATSALADYSHRLRYFKYFNDLILNILKVWPNIPESEIPETLHFFHKWNRAYAFALRKDDNNSSWPKVMLQSTLLLDKFAYGIIISSEMTPILGCSKCVELLTCGLEIFSKPHFIKSTSNKTFTKTYLHLERIFSKTFVLQNKTVHQFAIDISRVLLECIPEITQEVEANMSEDLLVSLKTTYFFHLHLLSVLSDKSNLQASSFDSITILQNLYHLYMRLAKGEILFSLVITDAIAAIPKISHFADVIADESMGEKVANLGLILANMGTIAYSKNFYADAIPFLKESCNVLLKWCKQGDNRNEIYLRLDKVNLENKHSMLIACLRKTHELSRCMKILMDIIPVYSEASFVFISYWILVQNEMKSSNSHYVRKTIREGCKDSKVSFSDDELFRLLQLELQGLKQQKYETFVDKYHVILAMRDVAVGCKQSSLNTAITLLELIQNQWSRPCDDEKSAKCLCEEALSILNDVQKESKYSTNAAEIKILLARGFYWQYLIELRASQKIVQDEMSERPVIEPKPFGQPTDEEGDFEADGNFTPDFNTLTVKDELESFTPLNRAMNLWTEIIVGDIASLSSCDQILIELQTAAEIYSLAKLETSERKAWVLARQLSSRYNCNATYVICTSRLVRLLCSSGDTKEVPEILKSCEKVLPKLKSDKTEHIYAYLRFQLAYVEFSYCVKDEKGGLKILSDVWNHPFLEKKSRFSLLIGGELKVIAGHFTRLPAVLHETKINSSDKPWGTSNAIELVLQGAQYFLKLVKEMQEGDFFTAICHYVISLLMNTHMLLVQMFIEIGATREARWFLKEQFNNSHRLVLGIRMSEFLFGLARLDLVCDNEKECLWKLQTLQYVLGKGDEPSTKFTKADSMHLSKLKVCIPQYLGHSTECNCSKCQTPILRSLALQILHLYVEHTAVYGSVSDALQLSRLAYELSRHNLTKYSTVVSMAEARLNTSRLLTSQNNYTAAISMIDKSIKQLEALPYACLKLAVILPELIYQKCICSLNASAAHHSFDVLNLVDSLWSLNRKNDAKIDDDAKIRNRELANVRSTPRQPFSPKQDILRTVDRDRSLLPRNLMNAPERKSRREMDRWTKHEEPGSDEDENTPQKKPLVSSHVFSFDIENTLPDEDDSNEGEMALKIPDFVLLPVSEQANFETTRGRISRSTTKCEPKRKVKPMSDEDYVPKSVKKNVTFADSGRVTRSRRRLMTSEENSENFRSNLEDEKNLSLNMDSEMNVSITLENEDPEEFAIDCDVPVIEIMRGGKGVVKKKTVKTEEVELPRNVEERFVKEKSTLDFACVTNVESMTEKNLKLNVIIEWLEKALSFVSHHPIYPLYPNLCFLLALLKGPKDPLCSYYLSESTFITLRHQCIINLGKKLTKKLNMEENSTRLANYYNTLNFTSATADEKKKNLDDHIKCLPEGWSVCQISFIPDAIQKIKRHENQPLVLTKFQKRMKPIVARVPTATYKPVEGGTCTFLEEFERINEANRDTMKSDNRNVWWDKRRKLNLQLKDFVEDLENVWIGHWKGLLLGRPISRDDQQRLSSVTQEILDAVGNKCNVDKDRLEMFLDSTPWLTREQLQLGMTDLFGFKENSVSADELINLIKIKMKPIKSSEINRHPLILILGKEIECLPWESMPIIRDNSVSRMPSLCLLEGHLSWQISQSSSVFMRGVDTDKTYFILNPSDDLFHTQATFEDWFKNTQKWPGVIGRPPTEDEFSNGLTLHDLFIYCGHGSGGKYLSGDVIQRLYCSAVALLMGCSSGKLRSLGRGLEPTGTVLQYLLAGCPSIVADLWDVTDRDIDRFLESLLTLWMESEGENLCKIIPTSRSVCRLPYLIGAAPVTYGLPVDIKSMQ</sequence>
<dbReference type="EC" id="3.4.22.49" evidence="2"/>